<dbReference type="Pfam" id="PF00201">
    <property type="entry name" value="UDPGT"/>
    <property type="match status" value="1"/>
</dbReference>
<comment type="similarity">
    <text evidence="1">Belongs to the UDP-glycosyltransferase family.</text>
</comment>
<organism evidence="4 5">
    <name type="scientific">Stephania cephalantha</name>
    <dbReference type="NCBI Taxonomy" id="152367"/>
    <lineage>
        <taxon>Eukaryota</taxon>
        <taxon>Viridiplantae</taxon>
        <taxon>Streptophyta</taxon>
        <taxon>Embryophyta</taxon>
        <taxon>Tracheophyta</taxon>
        <taxon>Spermatophyta</taxon>
        <taxon>Magnoliopsida</taxon>
        <taxon>Ranunculales</taxon>
        <taxon>Menispermaceae</taxon>
        <taxon>Menispermoideae</taxon>
        <taxon>Cissampelideae</taxon>
        <taxon>Stephania</taxon>
    </lineage>
</organism>
<feature type="region of interest" description="Disordered" evidence="3">
    <location>
        <begin position="114"/>
        <end position="137"/>
    </location>
</feature>
<accession>A0AAP0FAR5</accession>
<dbReference type="FunFam" id="3.40.50.2000:FF:000107">
    <property type="entry name" value="Glycosyltransferase"/>
    <property type="match status" value="1"/>
</dbReference>
<dbReference type="PANTHER" id="PTHR48047:SF51">
    <property type="entry name" value="GLYCOSYLTRANSFERASE"/>
    <property type="match status" value="1"/>
</dbReference>
<feature type="compositionally biased region" description="Pro residues" evidence="3">
    <location>
        <begin position="117"/>
        <end position="127"/>
    </location>
</feature>
<dbReference type="EMBL" id="JBBNAG010000009">
    <property type="protein sequence ID" value="KAK9104513.1"/>
    <property type="molecule type" value="Genomic_DNA"/>
</dbReference>
<dbReference type="InterPro" id="IPR002213">
    <property type="entry name" value="UDP_glucos_trans"/>
</dbReference>
<dbReference type="Gene3D" id="3.40.50.2000">
    <property type="entry name" value="Glycogen Phosphorylase B"/>
    <property type="match status" value="2"/>
</dbReference>
<evidence type="ECO:0000313" key="5">
    <source>
        <dbReference type="Proteomes" id="UP001419268"/>
    </source>
</evidence>
<gene>
    <name evidence="4" type="ORF">Scep_021357</name>
</gene>
<reference evidence="4 5" key="1">
    <citation type="submission" date="2024-01" db="EMBL/GenBank/DDBJ databases">
        <title>Genome assemblies of Stephania.</title>
        <authorList>
            <person name="Yang L."/>
        </authorList>
    </citation>
    <scope>NUCLEOTIDE SEQUENCE [LARGE SCALE GENOMIC DNA]</scope>
    <source>
        <strain evidence="4">JXDWG</strain>
        <tissue evidence="4">Leaf</tissue>
    </source>
</reference>
<name>A0AAP0FAR5_9MAGN</name>
<dbReference type="PANTHER" id="PTHR48047">
    <property type="entry name" value="GLYCOSYLTRANSFERASE"/>
    <property type="match status" value="1"/>
</dbReference>
<dbReference type="AlphaFoldDB" id="A0AAP0FAR5"/>
<protein>
    <submittedName>
        <fullName evidence="4">Uncharacterized protein</fullName>
    </submittedName>
</protein>
<comment type="caution">
    <text evidence="4">The sequence shown here is derived from an EMBL/GenBank/DDBJ whole genome shotgun (WGS) entry which is preliminary data.</text>
</comment>
<dbReference type="CDD" id="cd03784">
    <property type="entry name" value="GT1_Gtf-like"/>
    <property type="match status" value="1"/>
</dbReference>
<evidence type="ECO:0000256" key="3">
    <source>
        <dbReference type="SAM" id="MobiDB-lite"/>
    </source>
</evidence>
<evidence type="ECO:0000256" key="1">
    <source>
        <dbReference type="ARBA" id="ARBA00009995"/>
    </source>
</evidence>
<evidence type="ECO:0000313" key="4">
    <source>
        <dbReference type="EMBL" id="KAK9104513.1"/>
    </source>
</evidence>
<evidence type="ECO:0000256" key="2">
    <source>
        <dbReference type="ARBA" id="ARBA00022679"/>
    </source>
</evidence>
<keyword evidence="2" id="KW-0808">Transferase</keyword>
<dbReference type="GO" id="GO:0035251">
    <property type="term" value="F:UDP-glucosyltransferase activity"/>
    <property type="evidence" value="ECO:0007669"/>
    <property type="project" value="TreeGrafter"/>
</dbReference>
<sequence>MENSFPSSTQSPPKPHIVLFPFMSKGHTIPLLHLARLLLRRDASITIFTTPANAPFITKSLPSNHPHLTILTLPFPHHHPPLPPGVESTDKLPSISLFLPFVSASKLLKPHFDLALPPSPPPPPPSSPTASSHGLSPPLPPSPFLASNYAVAVSRAVSLHRLVATVNSPDEPFSIPTFPWIRLTINDLDPPFNDPNPSGPLFDHVMEVAMATMNSHGMLVNSFYELEPVFADNIIRDLKLKTWNVGPLSLAVAEDQQQQQHETILNNHHDDKNKRSYYMQWLDEMEKEGKSVLYVAFGSQADISKAQIMEIGHGLEKSGVNFMWVVRSSSSHAPEHESCTYKNDDDDESILLWFGEFEERVRGRGVVVREWVEQVNVLMHRVVRGFMSHCGWNSVVESVCAGVVLVAWPMMAEQHLNARMVVEELGVGVRVTAEGGGVRGFVKAEMVEAAVREVMEGERGKEVRRRVEELREGARKAVREGGSSWKALDDLLQEIN</sequence>
<proteinExistence type="inferred from homology"/>
<keyword evidence="5" id="KW-1185">Reference proteome</keyword>
<dbReference type="Proteomes" id="UP001419268">
    <property type="component" value="Unassembled WGS sequence"/>
</dbReference>
<dbReference type="SUPFAM" id="SSF53756">
    <property type="entry name" value="UDP-Glycosyltransferase/glycogen phosphorylase"/>
    <property type="match status" value="1"/>
</dbReference>